<reference evidence="3" key="1">
    <citation type="submission" date="2019-11" db="EMBL/GenBank/DDBJ databases">
        <title>Escherichia coli 1916D6.</title>
        <authorList>
            <person name="Yao H."/>
            <person name="Du X."/>
            <person name="Yu R."/>
            <person name="Li A."/>
        </authorList>
    </citation>
    <scope>NUCLEOTIDE SEQUENCE [LARGE SCALE GENOMIC DNA]</scope>
    <source>
        <strain evidence="3">19110F47</strain>
    </source>
</reference>
<gene>
    <name evidence="2" type="ORF">GJD93_06095</name>
</gene>
<accession>A0AAP9GTF5</accession>
<sequence length="89" mass="9516">MSETKQAAAEIAATVSAAASKTTYVGAGGGFIAWLLSIDILPWLGFALALGGFIVNLIFKFLENQRAAELHRINMRKITCKKGGCDEID</sequence>
<keyword evidence="1" id="KW-0472">Membrane</keyword>
<evidence type="ECO:0000313" key="2">
    <source>
        <dbReference type="EMBL" id="QGM27273.1"/>
    </source>
</evidence>
<dbReference type="Proteomes" id="UP000405075">
    <property type="component" value="Chromosome"/>
</dbReference>
<evidence type="ECO:0000256" key="1">
    <source>
        <dbReference type="SAM" id="Phobius"/>
    </source>
</evidence>
<protein>
    <recommendedName>
        <fullName evidence="4">Holin</fullName>
    </recommendedName>
</protein>
<keyword evidence="1" id="KW-1133">Transmembrane helix</keyword>
<dbReference type="InterPro" id="IPR032124">
    <property type="entry name" value="Phage_F116_holin"/>
</dbReference>
<proteinExistence type="predicted"/>
<keyword evidence="1" id="KW-0812">Transmembrane</keyword>
<dbReference type="EMBL" id="CP046045">
    <property type="protein sequence ID" value="QGM27273.1"/>
    <property type="molecule type" value="Genomic_DNA"/>
</dbReference>
<dbReference type="RefSeq" id="WP_154320558.1">
    <property type="nucleotide sequence ID" value="NZ_CP046045.1"/>
</dbReference>
<name>A0AAP9GTF5_9GAMM</name>
<feature type="transmembrane region" description="Helical" evidence="1">
    <location>
        <begin position="40"/>
        <end position="62"/>
    </location>
</feature>
<evidence type="ECO:0008006" key="4">
    <source>
        <dbReference type="Google" id="ProtNLM"/>
    </source>
</evidence>
<dbReference type="AlphaFoldDB" id="A0AAP9GTF5"/>
<dbReference type="Pfam" id="PF16082">
    <property type="entry name" value="Phage_holin_2_4"/>
    <property type="match status" value="1"/>
</dbReference>
<organism evidence="2 3">
    <name type="scientific">Acinetobacter towneri</name>
    <dbReference type="NCBI Taxonomy" id="202956"/>
    <lineage>
        <taxon>Bacteria</taxon>
        <taxon>Pseudomonadati</taxon>
        <taxon>Pseudomonadota</taxon>
        <taxon>Gammaproteobacteria</taxon>
        <taxon>Moraxellales</taxon>
        <taxon>Moraxellaceae</taxon>
        <taxon>Acinetobacter</taxon>
    </lineage>
</organism>
<evidence type="ECO:0000313" key="3">
    <source>
        <dbReference type="Proteomes" id="UP000405075"/>
    </source>
</evidence>